<dbReference type="AlphaFoldDB" id="A0A1M5JBA3"/>
<accession>A0A1M5JBA3</accession>
<dbReference type="PROSITE" id="PS51257">
    <property type="entry name" value="PROKAR_LIPOPROTEIN"/>
    <property type="match status" value="1"/>
</dbReference>
<organism evidence="1 2">
    <name type="scientific">Flavobacterium segetis</name>
    <dbReference type="NCBI Taxonomy" id="271157"/>
    <lineage>
        <taxon>Bacteria</taxon>
        <taxon>Pseudomonadati</taxon>
        <taxon>Bacteroidota</taxon>
        <taxon>Flavobacteriia</taxon>
        <taxon>Flavobacteriales</taxon>
        <taxon>Flavobacteriaceae</taxon>
        <taxon>Flavobacterium</taxon>
    </lineage>
</organism>
<dbReference type="RefSeq" id="WP_072993191.1">
    <property type="nucleotide sequence ID" value="NZ_FQWE01000010.1"/>
</dbReference>
<dbReference type="STRING" id="271157.SAMN05444396_11058"/>
<keyword evidence="2" id="KW-1185">Reference proteome</keyword>
<dbReference type="OrthoDB" id="1199648at2"/>
<evidence type="ECO:0000313" key="2">
    <source>
        <dbReference type="Proteomes" id="UP000184036"/>
    </source>
</evidence>
<reference evidence="2" key="1">
    <citation type="submission" date="2016-11" db="EMBL/GenBank/DDBJ databases">
        <authorList>
            <person name="Varghese N."/>
            <person name="Submissions S."/>
        </authorList>
    </citation>
    <scope>NUCLEOTIDE SEQUENCE [LARGE SCALE GENOMIC DNA]</scope>
    <source>
        <strain evidence="2">DSM 19741</strain>
    </source>
</reference>
<name>A0A1M5JBA3_9FLAO</name>
<dbReference type="EMBL" id="FQWE01000010">
    <property type="protein sequence ID" value="SHG37781.1"/>
    <property type="molecule type" value="Genomic_DNA"/>
</dbReference>
<sequence>MNPIKIISTAVLIFTLFTSCSKDDYNLGSEAVSPFVRFNMLVSSNNTPLIYPAVNAALVPVSSFKNNSVKSLKIPVTLTSSTLQKPVAISYSISTTGESDTYSVKPLNQVSFVGNQLSDTIVLSFDKRWTSKQKITIKLEESSNPLINIGNLNSQAINNIFEVNLDDVKTTYTFPINRIEIKGEKGEEIMFKVNFPNGFIPSEINENTMFEFLNGFNYRLTHEDYGTNRNDITYRLTLLENITNNDVFYQSTITLANTATYTNTGNSVLQIIKPIKSIRDTAANTAANFYDLSNNFYLTYGEHWFERSGACAWQSYTAFTFPVVVSANSENAILYSDKGTPNTADDIYHHAFKIGFNVSSGSLTTNSFNLKRWFSNESASAINSPGFNIISALEFFPENGNSKKRGTVLVIPQNITIAGTNGKSYSISISGSGTYSEISAGLFEISYALNATNTALFGGTVTAQYRLYNSRIYPKPDPIVASCTKEISL</sequence>
<evidence type="ECO:0000313" key="1">
    <source>
        <dbReference type="EMBL" id="SHG37781.1"/>
    </source>
</evidence>
<proteinExistence type="predicted"/>
<gene>
    <name evidence="1" type="ORF">SAMN05444396_11058</name>
</gene>
<protein>
    <submittedName>
        <fullName evidence="1">Uncharacterized protein</fullName>
    </submittedName>
</protein>
<dbReference type="Proteomes" id="UP000184036">
    <property type="component" value="Unassembled WGS sequence"/>
</dbReference>